<keyword evidence="2" id="KW-1185">Reference proteome</keyword>
<sequence length="244" mass="27315">MDIYRGILSHGPFVNEEALTVIVTGGLKAGSHITAWWKWTQNPTPDSLSNLVVYQGLIDEEVATPEEGAQRQLEHKGTYDLTFYVHGENLSLVIKDPVGDTGRFPKADLNLAYSLASNEGQSLFVGLTPKLAHFNEPYLIAVVLPKDHKTGTPAVVLWHENHTREIPAADRLVKYELEIWVVDKAHEFQDLAAGPHIHLKGGEDTFNAVFHETGDSLKFRIADVNSDLPEVEKWANLHYYQLVQ</sequence>
<dbReference type="Proteomes" id="UP000766486">
    <property type="component" value="Unassembled WGS sequence"/>
</dbReference>
<gene>
    <name evidence="1" type="ORF">CLO192961_LOCUS328986</name>
</gene>
<name>A0ABY6UQ09_BIOOC</name>
<evidence type="ECO:0000313" key="1">
    <source>
        <dbReference type="EMBL" id="VUC32740.1"/>
    </source>
</evidence>
<organism evidence="1 2">
    <name type="scientific">Bionectria ochroleuca</name>
    <name type="common">Gliocladium roseum</name>
    <dbReference type="NCBI Taxonomy" id="29856"/>
    <lineage>
        <taxon>Eukaryota</taxon>
        <taxon>Fungi</taxon>
        <taxon>Dikarya</taxon>
        <taxon>Ascomycota</taxon>
        <taxon>Pezizomycotina</taxon>
        <taxon>Sordariomycetes</taxon>
        <taxon>Hypocreomycetidae</taxon>
        <taxon>Hypocreales</taxon>
        <taxon>Bionectriaceae</taxon>
        <taxon>Clonostachys</taxon>
    </lineage>
</organism>
<protein>
    <submittedName>
        <fullName evidence="1">Uncharacterized protein</fullName>
    </submittedName>
</protein>
<accession>A0ABY6UQ09</accession>
<proteinExistence type="predicted"/>
<reference evidence="1 2" key="1">
    <citation type="submission" date="2019-06" db="EMBL/GenBank/DDBJ databases">
        <authorList>
            <person name="Broberg M."/>
        </authorList>
    </citation>
    <scope>NUCLEOTIDE SEQUENCE [LARGE SCALE GENOMIC DNA]</scope>
</reference>
<evidence type="ECO:0000313" key="2">
    <source>
        <dbReference type="Proteomes" id="UP000766486"/>
    </source>
</evidence>
<dbReference type="EMBL" id="CABFNS010000851">
    <property type="protein sequence ID" value="VUC32740.1"/>
    <property type="molecule type" value="Genomic_DNA"/>
</dbReference>
<comment type="caution">
    <text evidence="1">The sequence shown here is derived from an EMBL/GenBank/DDBJ whole genome shotgun (WGS) entry which is preliminary data.</text>
</comment>